<feature type="short sequence motif" description="GXGXXG" evidence="7">
    <location>
        <begin position="691"/>
        <end position="696"/>
    </location>
</feature>
<dbReference type="GO" id="GO:0047499">
    <property type="term" value="F:calcium-independent phospholipase A2 activity"/>
    <property type="evidence" value="ECO:0007669"/>
    <property type="project" value="TreeGrafter"/>
</dbReference>
<evidence type="ECO:0000256" key="1">
    <source>
        <dbReference type="ARBA" id="ARBA00022723"/>
    </source>
</evidence>
<keyword evidence="3 7" id="KW-0378">Hydrolase</keyword>
<accession>A0A428NNI6</accession>
<gene>
    <name evidence="9" type="ORF">CEP54_015514</name>
</gene>
<dbReference type="EMBL" id="NKCI01000372">
    <property type="protein sequence ID" value="RSL42341.1"/>
    <property type="molecule type" value="Genomic_DNA"/>
</dbReference>
<dbReference type="GO" id="GO:0016020">
    <property type="term" value="C:membrane"/>
    <property type="evidence" value="ECO:0007669"/>
    <property type="project" value="TreeGrafter"/>
</dbReference>
<dbReference type="SUPFAM" id="SSF52151">
    <property type="entry name" value="FabD/lysophospholipase-like"/>
    <property type="match status" value="1"/>
</dbReference>
<dbReference type="PROSITE" id="PS00518">
    <property type="entry name" value="ZF_RING_1"/>
    <property type="match status" value="1"/>
</dbReference>
<evidence type="ECO:0000256" key="3">
    <source>
        <dbReference type="ARBA" id="ARBA00022801"/>
    </source>
</evidence>
<organism evidence="9 10">
    <name type="scientific">Fusarium duplospermum</name>
    <dbReference type="NCBI Taxonomy" id="1325734"/>
    <lineage>
        <taxon>Eukaryota</taxon>
        <taxon>Fungi</taxon>
        <taxon>Dikarya</taxon>
        <taxon>Ascomycota</taxon>
        <taxon>Pezizomycotina</taxon>
        <taxon>Sordariomycetes</taxon>
        <taxon>Hypocreomycetidae</taxon>
        <taxon>Hypocreales</taxon>
        <taxon>Nectriaceae</taxon>
        <taxon>Fusarium</taxon>
        <taxon>Fusarium solani species complex</taxon>
    </lineage>
</organism>
<feature type="active site" description="Proton acceptor" evidence="7">
    <location>
        <position position="866"/>
    </location>
</feature>
<keyword evidence="5 7" id="KW-0442">Lipid degradation</keyword>
<dbReference type="STRING" id="1325734.A0A428NNI6"/>
<evidence type="ECO:0000256" key="2">
    <source>
        <dbReference type="ARBA" id="ARBA00022771"/>
    </source>
</evidence>
<keyword evidence="10" id="KW-1185">Reference proteome</keyword>
<evidence type="ECO:0000256" key="5">
    <source>
        <dbReference type="ARBA" id="ARBA00022963"/>
    </source>
</evidence>
<feature type="domain" description="PNPLA" evidence="8">
    <location>
        <begin position="687"/>
        <end position="879"/>
    </location>
</feature>
<dbReference type="PROSITE" id="PS51635">
    <property type="entry name" value="PNPLA"/>
    <property type="match status" value="1"/>
</dbReference>
<dbReference type="InterPro" id="IPR017907">
    <property type="entry name" value="Znf_RING_CS"/>
</dbReference>
<dbReference type="Proteomes" id="UP000288168">
    <property type="component" value="Unassembled WGS sequence"/>
</dbReference>
<dbReference type="GO" id="GO:0008270">
    <property type="term" value="F:zinc ion binding"/>
    <property type="evidence" value="ECO:0007669"/>
    <property type="project" value="UniProtKB-KW"/>
</dbReference>
<dbReference type="GO" id="GO:0046486">
    <property type="term" value="P:glycerolipid metabolic process"/>
    <property type="evidence" value="ECO:0007669"/>
    <property type="project" value="UniProtKB-ARBA"/>
</dbReference>
<evidence type="ECO:0000313" key="10">
    <source>
        <dbReference type="Proteomes" id="UP000288168"/>
    </source>
</evidence>
<dbReference type="InterPro" id="IPR016035">
    <property type="entry name" value="Acyl_Trfase/lysoPLipase"/>
</dbReference>
<keyword evidence="4" id="KW-0862">Zinc</keyword>
<comment type="caution">
    <text evidence="9">The sequence shown here is derived from an EMBL/GenBank/DDBJ whole genome shotgun (WGS) entry which is preliminary data.</text>
</comment>
<dbReference type="OrthoDB" id="194358at2759"/>
<dbReference type="Pfam" id="PF01734">
    <property type="entry name" value="Patatin"/>
    <property type="match status" value="1"/>
</dbReference>
<feature type="short sequence motif" description="DGA/G" evidence="7">
    <location>
        <begin position="866"/>
        <end position="868"/>
    </location>
</feature>
<keyword evidence="1" id="KW-0479">Metal-binding</keyword>
<evidence type="ECO:0000256" key="6">
    <source>
        <dbReference type="ARBA" id="ARBA00023098"/>
    </source>
</evidence>
<dbReference type="PANTHER" id="PTHR24185:SF1">
    <property type="entry name" value="CALCIUM-INDEPENDENT PHOSPHOLIPASE A2-GAMMA"/>
    <property type="match status" value="1"/>
</dbReference>
<dbReference type="Gene3D" id="3.40.1090.10">
    <property type="entry name" value="Cytosolic phospholipase A2 catalytic domain"/>
    <property type="match status" value="1"/>
</dbReference>
<dbReference type="GO" id="GO:0016042">
    <property type="term" value="P:lipid catabolic process"/>
    <property type="evidence" value="ECO:0007669"/>
    <property type="project" value="UniProtKB-UniRule"/>
</dbReference>
<protein>
    <recommendedName>
        <fullName evidence="8">PNPLA domain-containing protein</fullName>
    </recommendedName>
</protein>
<proteinExistence type="predicted"/>
<dbReference type="CDD" id="cd07199">
    <property type="entry name" value="Pat17_PNPLA8_PNPLA9_like"/>
    <property type="match status" value="1"/>
</dbReference>
<dbReference type="GO" id="GO:0019369">
    <property type="term" value="P:arachidonate metabolic process"/>
    <property type="evidence" value="ECO:0007669"/>
    <property type="project" value="TreeGrafter"/>
</dbReference>
<dbReference type="PANTHER" id="PTHR24185">
    <property type="entry name" value="CALCIUM-INDEPENDENT PHOSPHOLIPASE A2-GAMMA"/>
    <property type="match status" value="1"/>
</dbReference>
<dbReference type="InterPro" id="IPR002641">
    <property type="entry name" value="PNPLA_dom"/>
</dbReference>
<dbReference type="CDD" id="cd19757">
    <property type="entry name" value="Bbox1"/>
    <property type="match status" value="1"/>
</dbReference>
<dbReference type="AlphaFoldDB" id="A0A428NNI6"/>
<feature type="active site" description="Nucleophile" evidence="7">
    <location>
        <position position="727"/>
    </location>
</feature>
<feature type="short sequence motif" description="GXSXG" evidence="7">
    <location>
        <begin position="725"/>
        <end position="729"/>
    </location>
</feature>
<name>A0A428NNI6_9HYPO</name>
<evidence type="ECO:0000256" key="4">
    <source>
        <dbReference type="ARBA" id="ARBA00022833"/>
    </source>
</evidence>
<evidence type="ECO:0000256" key="7">
    <source>
        <dbReference type="PROSITE-ProRule" id="PRU01161"/>
    </source>
</evidence>
<keyword evidence="6 7" id="KW-0443">Lipid metabolism</keyword>
<sequence length="1124" mass="126473">MVKQEIETCEKCEELPGDVKCSCGAKFCENCFLTKHLKRNPKHRRGGTSRTDRAWSWISGTVTTLTENTSRATYFQQDEATKWFGLHVEKVGEDLVTRLVETRRFSCLVEGSIGYSNNSPRRQFPSITSFVGETGAGKSTLIRSLICHTENSKPLEDLEAPVPGARTGTSACLPTSGEVNLYLDPDTFGTKVPFFYADCEGMLGGEPVAAQYQKEWPKHGHRYLVQPKDGKQIDRKTAVMTIYPRFLYIFSDVICMITRNQKAWADSAVKLLEWSRVGAHNTINQFALPALVIVLNGPTVENNAWISDDHEATTRDFFIAVEQEIKANAVLREMAKKHGDKTMKELLMRNFSSVYVHYIPLEGFQSLGNSGVIIPQIARLTRRIRSDAKAVQKMRAESWSLFDATQLSMVFKLAFQHLASGSEDPFDFSQCRQQVTPPITVEGHFAEFMHKCMQGSSSGNFAATASILGSCIVRNSMKLEGSYLLHPSVVFNKELKETSERCVNTKIGHAKGHQSADGGFLDDGGFVAGDFNTDQFLELVQNGVAEILKDMNKHVESNREARRLYAAERHRKLLRAIPDQNFWKVPLIYRRKVNHNGPLTQPLGWSLSPRASVCYACLFGRPEYTLPCKHVICLDCVREFDQTPVDERYPGIAMHKGCVLCGSQENKAGSWPYSMAYRPDLSDIRLLSLDGGGVRGIIQLSILARLELLIDLDIPFGQFFDLIVGTSAGGLTALGLGVHNFSVQECIAHFKALCENGFDNAPGAKSQVYGWLIKLFVPSIYKTEPLENAMKSIFGQKTLFGHRGNASRVAVTTTVGTESYLLANYHWGDDKRYLNSNVSTWRAARCTSAAPMYFEPACHHGMECRDGGLRENNPVGVAVNEAKTIWGQNVAFDVIVSLGCGEAKNPQSQPRQFFMVPNWLTHLFQTLLRTMNGNSAWEKFSSSVNNELLDRCSRLTVRFQQTREPDLDDVNAIAEMEQLATSYRFHYQQPKGNFFPVWGQPSDELEALAHRLMGSLFFFELKSIKQHEEVSIVKGWICCRLPPGTECHRRLIKRTSHFLVTNQKVHVPTLRDDERLWLEVSFHQQDSLDSEPLRIDVNFDCAYAVSISGFPMTLERLKSHWEMK</sequence>
<evidence type="ECO:0000259" key="8">
    <source>
        <dbReference type="PROSITE" id="PS51635"/>
    </source>
</evidence>
<evidence type="ECO:0000313" key="9">
    <source>
        <dbReference type="EMBL" id="RSL42341.1"/>
    </source>
</evidence>
<reference evidence="9 10" key="1">
    <citation type="submission" date="2017-06" db="EMBL/GenBank/DDBJ databases">
        <title>Comparative genomic analysis of Ambrosia Fusariam Clade fungi.</title>
        <authorList>
            <person name="Stajich J.E."/>
            <person name="Carrillo J."/>
            <person name="Kijimoto T."/>
            <person name="Eskalen A."/>
            <person name="O'Donnell K."/>
            <person name="Kasson M."/>
        </authorList>
    </citation>
    <scope>NUCLEOTIDE SEQUENCE [LARGE SCALE GENOMIC DNA]</scope>
    <source>
        <strain evidence="9 10">NRRL62584</strain>
    </source>
</reference>
<keyword evidence="2" id="KW-0863">Zinc-finger</keyword>